<sequence length="171" mass="19500">MDIQIRDMMESDILDFHKAFKLQGWDKPINLFEKYYKEQKNGVRKVFIAVKGEQVLGYATLLPNAQHGPFANQHIPTVCDFNVLEKYQRKGVGTAIFNAIEDGVKKYSDKICLGVGLHAGYGPAQRLYIKRGYIPDGSGVWYNNERLEPYAACTNNDDLVLYLSKDFTRKA</sequence>
<dbReference type="InterPro" id="IPR016181">
    <property type="entry name" value="Acyl_CoA_acyltransferase"/>
</dbReference>
<feature type="domain" description="N-acetyltransferase" evidence="1">
    <location>
        <begin position="3"/>
        <end position="168"/>
    </location>
</feature>
<name>A0A926EHJ9_9FIRM</name>
<evidence type="ECO:0000313" key="2">
    <source>
        <dbReference type="EMBL" id="MBC8580489.1"/>
    </source>
</evidence>
<protein>
    <submittedName>
        <fullName evidence="2">GNAT family N-acetyltransferase</fullName>
    </submittedName>
</protein>
<dbReference type="Pfam" id="PF13508">
    <property type="entry name" value="Acetyltransf_7"/>
    <property type="match status" value="1"/>
</dbReference>
<dbReference type="EMBL" id="JACRSY010000022">
    <property type="protein sequence ID" value="MBC8580489.1"/>
    <property type="molecule type" value="Genomic_DNA"/>
</dbReference>
<evidence type="ECO:0000313" key="3">
    <source>
        <dbReference type="Proteomes" id="UP000655830"/>
    </source>
</evidence>
<dbReference type="Proteomes" id="UP000655830">
    <property type="component" value="Unassembled WGS sequence"/>
</dbReference>
<gene>
    <name evidence="2" type="ORF">H8718_13215</name>
</gene>
<dbReference type="CDD" id="cd04301">
    <property type="entry name" value="NAT_SF"/>
    <property type="match status" value="1"/>
</dbReference>
<dbReference type="InterPro" id="IPR000182">
    <property type="entry name" value="GNAT_dom"/>
</dbReference>
<dbReference type="RefSeq" id="WP_249333264.1">
    <property type="nucleotide sequence ID" value="NZ_JACRSY010000022.1"/>
</dbReference>
<comment type="caution">
    <text evidence="2">The sequence shown here is derived from an EMBL/GenBank/DDBJ whole genome shotgun (WGS) entry which is preliminary data.</text>
</comment>
<dbReference type="GO" id="GO:0016747">
    <property type="term" value="F:acyltransferase activity, transferring groups other than amino-acyl groups"/>
    <property type="evidence" value="ECO:0007669"/>
    <property type="project" value="InterPro"/>
</dbReference>
<dbReference type="AlphaFoldDB" id="A0A926EHJ9"/>
<organism evidence="2 3">
    <name type="scientific">Zhenhengia yiwuensis</name>
    <dbReference type="NCBI Taxonomy" id="2763666"/>
    <lineage>
        <taxon>Bacteria</taxon>
        <taxon>Bacillati</taxon>
        <taxon>Bacillota</taxon>
        <taxon>Clostridia</taxon>
        <taxon>Lachnospirales</taxon>
        <taxon>Lachnospiraceae</taxon>
        <taxon>Zhenhengia</taxon>
    </lineage>
</organism>
<dbReference type="SUPFAM" id="SSF55729">
    <property type="entry name" value="Acyl-CoA N-acyltransferases (Nat)"/>
    <property type="match status" value="1"/>
</dbReference>
<reference evidence="2" key="1">
    <citation type="submission" date="2020-08" db="EMBL/GenBank/DDBJ databases">
        <title>Genome public.</title>
        <authorList>
            <person name="Liu C."/>
            <person name="Sun Q."/>
        </authorList>
    </citation>
    <scope>NUCLEOTIDE SEQUENCE</scope>
    <source>
        <strain evidence="2">NSJ-12</strain>
    </source>
</reference>
<dbReference type="Gene3D" id="3.40.630.30">
    <property type="match status" value="1"/>
</dbReference>
<accession>A0A926EHJ9</accession>
<evidence type="ECO:0000259" key="1">
    <source>
        <dbReference type="PROSITE" id="PS51186"/>
    </source>
</evidence>
<dbReference type="PROSITE" id="PS51186">
    <property type="entry name" value="GNAT"/>
    <property type="match status" value="1"/>
</dbReference>
<keyword evidence="3" id="KW-1185">Reference proteome</keyword>
<proteinExistence type="predicted"/>